<dbReference type="PANTHER" id="PTHR47691">
    <property type="entry name" value="REGULATOR-RELATED"/>
    <property type="match status" value="1"/>
</dbReference>
<dbReference type="Pfam" id="PF14559">
    <property type="entry name" value="TPR_19"/>
    <property type="match status" value="1"/>
</dbReference>
<dbReference type="GO" id="GO:0000160">
    <property type="term" value="P:phosphorelay signal transduction system"/>
    <property type="evidence" value="ECO:0007669"/>
    <property type="project" value="InterPro"/>
</dbReference>
<dbReference type="InterPro" id="IPR016032">
    <property type="entry name" value="Sig_transdc_resp-reg_C-effctor"/>
</dbReference>
<dbReference type="Pfam" id="PF00486">
    <property type="entry name" value="Trans_reg_C"/>
    <property type="match status" value="1"/>
</dbReference>
<dbReference type="InterPro" id="IPR001867">
    <property type="entry name" value="OmpR/PhoB-type_DNA-bd"/>
</dbReference>
<keyword evidence="6" id="KW-1185">Reference proteome</keyword>
<dbReference type="SMART" id="SM00028">
    <property type="entry name" value="TPR"/>
    <property type="match status" value="7"/>
</dbReference>
<dbReference type="PROSITE" id="PS50005">
    <property type="entry name" value="TPR"/>
    <property type="match status" value="1"/>
</dbReference>
<dbReference type="Gene3D" id="1.10.10.10">
    <property type="entry name" value="Winged helix-like DNA-binding domain superfamily/Winged helix DNA-binding domain"/>
    <property type="match status" value="1"/>
</dbReference>
<evidence type="ECO:0000256" key="3">
    <source>
        <dbReference type="PROSITE-ProRule" id="PRU01091"/>
    </source>
</evidence>
<evidence type="ECO:0000259" key="4">
    <source>
        <dbReference type="PROSITE" id="PS51755"/>
    </source>
</evidence>
<evidence type="ECO:0000313" key="6">
    <source>
        <dbReference type="Proteomes" id="UP000199024"/>
    </source>
</evidence>
<feature type="DNA-binding region" description="OmpR/PhoB-type" evidence="3">
    <location>
        <begin position="1"/>
        <end position="68"/>
    </location>
</feature>
<dbReference type="PANTHER" id="PTHR47691:SF3">
    <property type="entry name" value="HTH-TYPE TRANSCRIPTIONAL REGULATOR RV0890C-RELATED"/>
    <property type="match status" value="1"/>
</dbReference>
<dbReference type="SMART" id="SM00862">
    <property type="entry name" value="Trans_reg_C"/>
    <property type="match status" value="1"/>
</dbReference>
<sequence length="909" mass="98714">MDILIVLLEDAGQVVTRETIRQRVWESTFVEEANITKNIGLLRSTLRAHLDDTDPIKTITKRGYQFVGPVDMRPKTESGSHIASGAYPEEVVVIPLDEESRIALEEAEPVVHAASVPVVDAPRAIPVRRVWGRRGGWIAASVILLAACTGFAVDRWRSGHAAAAKQRASLAILSLHNLSDNASENWLGAALTETLGSDLSGDNGVRLVSGERVAEAERDLTLGEARSYDDRAIQSVGRRLACDLALTGSYLPEGDRIRVDLQLRNAATGTIVTTFSRVIDKHQLIGTVAEASAKLRQSIGLAPAEAVVDYLQGTSPSEQDGVRLYLEGQRLLQEGRFQEAEPLLSQAVLLKPERALAHSALASAWQAMGYVERAREEARMGLARSGSLPAEKKLVLEAGAYAIFTDWPKAIAAYRQLTALHPDDLDYPAALAECLYKSGSPKQALQTLQTMLGSSKIAANDPRFTILEASSAAAMGDWRAQLMYAGETIRLARAHSSPYFESKGLWSEGLAWARVGDLEHALGDFHEAQQISSRIGDELGQANVLTSLGSEQGYRKDPQAVVTLRQALAIFDRLGNRGGEIGAWSELGCALTYTEDWAGAKAAFHSAIDRANEVHNPALAFGAVLDLAYVASNQDDLDAELKYANEALKISRAAGNIDGIGSSLEYLGDVAFEKGNLTEARSWYDQAMVSMKQQNSGYATGKLLYLMAQLDMATGDLASARRREDEINGMHVLKGERLEQQMLTEAALRIEEGRPEDVMGPMTDLTDHYTTALPAAEAWRLIAASYLERGDVAHARSAIEKALPMARDSENTRDYLIPETLLAARIDAAEGHGMRAEATLGELLKKAQAIQSERLQLEVRLAAGTIALEQGHRTEGERTLQRVIAEASQRGFGLTERKARKALATSAKS</sequence>
<evidence type="ECO:0000313" key="5">
    <source>
        <dbReference type="EMBL" id="SFS04966.1"/>
    </source>
</evidence>
<dbReference type="GO" id="GO:0006355">
    <property type="term" value="P:regulation of DNA-templated transcription"/>
    <property type="evidence" value="ECO:0007669"/>
    <property type="project" value="InterPro"/>
</dbReference>
<feature type="repeat" description="TPR" evidence="2">
    <location>
        <begin position="776"/>
        <end position="809"/>
    </location>
</feature>
<dbReference type="STRING" id="474950.SAMN05421771_1009"/>
<dbReference type="InterPro" id="IPR036388">
    <property type="entry name" value="WH-like_DNA-bd_sf"/>
</dbReference>
<dbReference type="InterPro" id="IPR011990">
    <property type="entry name" value="TPR-like_helical_dom_sf"/>
</dbReference>
<dbReference type="EMBL" id="FOZL01000001">
    <property type="protein sequence ID" value="SFS04966.1"/>
    <property type="molecule type" value="Genomic_DNA"/>
</dbReference>
<feature type="domain" description="OmpR/PhoB-type" evidence="4">
    <location>
        <begin position="1"/>
        <end position="68"/>
    </location>
</feature>
<keyword evidence="2" id="KW-0802">TPR repeat</keyword>
<evidence type="ECO:0000256" key="2">
    <source>
        <dbReference type="PROSITE-ProRule" id="PRU00339"/>
    </source>
</evidence>
<reference evidence="5 6" key="1">
    <citation type="submission" date="2016-10" db="EMBL/GenBank/DDBJ databases">
        <authorList>
            <person name="de Groot N.N."/>
        </authorList>
    </citation>
    <scope>NUCLEOTIDE SEQUENCE [LARGE SCALE GENOMIC DNA]</scope>
    <source>
        <strain evidence="5 6">DSM 21001</strain>
    </source>
</reference>
<dbReference type="PROSITE" id="PS51755">
    <property type="entry name" value="OMPR_PHOB"/>
    <property type="match status" value="1"/>
</dbReference>
<proteinExistence type="predicted"/>
<dbReference type="SUPFAM" id="SSF48452">
    <property type="entry name" value="TPR-like"/>
    <property type="match status" value="3"/>
</dbReference>
<dbReference type="Gene3D" id="3.40.50.10610">
    <property type="entry name" value="ABC-type transport auxiliary lipoprotein component"/>
    <property type="match status" value="1"/>
</dbReference>
<protein>
    <submittedName>
        <fullName evidence="5">Tetratricopeptide repeat-containing protein</fullName>
    </submittedName>
</protein>
<dbReference type="CDD" id="cd00383">
    <property type="entry name" value="trans_reg_C"/>
    <property type="match status" value="1"/>
</dbReference>
<dbReference type="Gene3D" id="1.25.40.10">
    <property type="entry name" value="Tetratricopeptide repeat domain"/>
    <property type="match status" value="4"/>
</dbReference>
<dbReference type="Pfam" id="PF13432">
    <property type="entry name" value="TPR_16"/>
    <property type="match status" value="1"/>
</dbReference>
<organism evidence="5 6">
    <name type="scientific">Granulicella pectinivorans</name>
    <dbReference type="NCBI Taxonomy" id="474950"/>
    <lineage>
        <taxon>Bacteria</taxon>
        <taxon>Pseudomonadati</taxon>
        <taxon>Acidobacteriota</taxon>
        <taxon>Terriglobia</taxon>
        <taxon>Terriglobales</taxon>
        <taxon>Acidobacteriaceae</taxon>
        <taxon>Granulicella</taxon>
    </lineage>
</organism>
<dbReference type="AlphaFoldDB" id="A0A1I6LN99"/>
<dbReference type="Proteomes" id="UP000199024">
    <property type="component" value="Unassembled WGS sequence"/>
</dbReference>
<name>A0A1I6LN99_9BACT</name>
<dbReference type="SUPFAM" id="SSF46894">
    <property type="entry name" value="C-terminal effector domain of the bipartite response regulators"/>
    <property type="match status" value="1"/>
</dbReference>
<keyword evidence="1 3" id="KW-0238">DNA-binding</keyword>
<gene>
    <name evidence="5" type="ORF">SAMN05421771_1009</name>
</gene>
<dbReference type="InterPro" id="IPR019734">
    <property type="entry name" value="TPR_rpt"/>
</dbReference>
<dbReference type="GO" id="GO:0003677">
    <property type="term" value="F:DNA binding"/>
    <property type="evidence" value="ECO:0007669"/>
    <property type="project" value="UniProtKB-UniRule"/>
</dbReference>
<accession>A0A1I6LN99</accession>
<evidence type="ECO:0000256" key="1">
    <source>
        <dbReference type="ARBA" id="ARBA00023125"/>
    </source>
</evidence>